<gene>
    <name evidence="2" type="primary">OJ1226_A12.11</name>
</gene>
<dbReference type="Proteomes" id="UP000000763">
    <property type="component" value="Chromosome 6"/>
</dbReference>
<sequence>MATGGGGEARRSADMAARKERYAARTVGVDVLGGEAGAGAEAERVADGEEREEDVAPGWTLAAPLGSTMARSSLGRARQETLRVMWWVVVG</sequence>
<evidence type="ECO:0000313" key="3">
    <source>
        <dbReference type="Proteomes" id="UP000000763"/>
    </source>
</evidence>
<organism evidence="2 3">
    <name type="scientific">Oryza sativa subsp. japonica</name>
    <name type="common">Rice</name>
    <dbReference type="NCBI Taxonomy" id="39947"/>
    <lineage>
        <taxon>Eukaryota</taxon>
        <taxon>Viridiplantae</taxon>
        <taxon>Streptophyta</taxon>
        <taxon>Embryophyta</taxon>
        <taxon>Tracheophyta</taxon>
        <taxon>Spermatophyta</taxon>
        <taxon>Magnoliopsida</taxon>
        <taxon>Liliopsida</taxon>
        <taxon>Poales</taxon>
        <taxon>Poaceae</taxon>
        <taxon>BOP clade</taxon>
        <taxon>Oryzoideae</taxon>
        <taxon>Oryzeae</taxon>
        <taxon>Oryzinae</taxon>
        <taxon>Oryza</taxon>
        <taxon>Oryza sativa</taxon>
    </lineage>
</organism>
<proteinExistence type="predicted"/>
<dbReference type="AlphaFoldDB" id="Q67W61"/>
<accession>Q67W61</accession>
<reference evidence="3" key="2">
    <citation type="journal article" date="2008" name="Nucleic Acids Res.">
        <title>The rice annotation project database (RAP-DB): 2008 update.</title>
        <authorList>
            <consortium name="The rice annotation project (RAP)"/>
        </authorList>
    </citation>
    <scope>GENOME REANNOTATION</scope>
    <source>
        <strain evidence="3">cv. Nipponbare</strain>
    </source>
</reference>
<reference evidence="3" key="1">
    <citation type="journal article" date="2005" name="Nature">
        <title>The map-based sequence of the rice genome.</title>
        <authorList>
            <consortium name="International rice genome sequencing project (IRGSP)"/>
            <person name="Matsumoto T."/>
            <person name="Wu J."/>
            <person name="Kanamori H."/>
            <person name="Katayose Y."/>
            <person name="Fujisawa M."/>
            <person name="Namiki N."/>
            <person name="Mizuno H."/>
            <person name="Yamamoto K."/>
            <person name="Antonio B.A."/>
            <person name="Baba T."/>
            <person name="Sakata K."/>
            <person name="Nagamura Y."/>
            <person name="Aoki H."/>
            <person name="Arikawa K."/>
            <person name="Arita K."/>
            <person name="Bito T."/>
            <person name="Chiden Y."/>
            <person name="Fujitsuka N."/>
            <person name="Fukunaka R."/>
            <person name="Hamada M."/>
            <person name="Harada C."/>
            <person name="Hayashi A."/>
            <person name="Hijishita S."/>
            <person name="Honda M."/>
            <person name="Hosokawa S."/>
            <person name="Ichikawa Y."/>
            <person name="Idonuma A."/>
            <person name="Iijima M."/>
            <person name="Ikeda M."/>
            <person name="Ikeno M."/>
            <person name="Ito K."/>
            <person name="Ito S."/>
            <person name="Ito T."/>
            <person name="Ito Y."/>
            <person name="Ito Y."/>
            <person name="Iwabuchi A."/>
            <person name="Kamiya K."/>
            <person name="Karasawa W."/>
            <person name="Kurita K."/>
            <person name="Katagiri S."/>
            <person name="Kikuta A."/>
            <person name="Kobayashi H."/>
            <person name="Kobayashi N."/>
            <person name="Machita K."/>
            <person name="Maehara T."/>
            <person name="Masukawa M."/>
            <person name="Mizubayashi T."/>
            <person name="Mukai Y."/>
            <person name="Nagasaki H."/>
            <person name="Nagata Y."/>
            <person name="Naito S."/>
            <person name="Nakashima M."/>
            <person name="Nakama Y."/>
            <person name="Nakamichi Y."/>
            <person name="Nakamura M."/>
            <person name="Meguro A."/>
            <person name="Negishi M."/>
            <person name="Ohta I."/>
            <person name="Ohta T."/>
            <person name="Okamoto M."/>
            <person name="Ono N."/>
            <person name="Saji S."/>
            <person name="Sakaguchi M."/>
            <person name="Sakai K."/>
            <person name="Shibata M."/>
            <person name="Shimokawa T."/>
            <person name="Song J."/>
            <person name="Takazaki Y."/>
            <person name="Terasawa K."/>
            <person name="Tsugane M."/>
            <person name="Tsuji K."/>
            <person name="Ueda S."/>
            <person name="Waki K."/>
            <person name="Yamagata H."/>
            <person name="Yamamoto M."/>
            <person name="Yamamoto S."/>
            <person name="Yamane H."/>
            <person name="Yoshiki S."/>
            <person name="Yoshihara R."/>
            <person name="Yukawa K."/>
            <person name="Zhong H."/>
            <person name="Yano M."/>
            <person name="Yuan Q."/>
            <person name="Ouyang S."/>
            <person name="Liu J."/>
            <person name="Jones K.M."/>
            <person name="Gansberger K."/>
            <person name="Moffat K."/>
            <person name="Hill J."/>
            <person name="Bera J."/>
            <person name="Fadrosh D."/>
            <person name="Jin S."/>
            <person name="Johri S."/>
            <person name="Kim M."/>
            <person name="Overton L."/>
            <person name="Reardon M."/>
            <person name="Tsitrin T."/>
            <person name="Vuong H."/>
            <person name="Weaver B."/>
            <person name="Ciecko A."/>
            <person name="Tallon L."/>
            <person name="Jackson J."/>
            <person name="Pai G."/>
            <person name="Aken S.V."/>
            <person name="Utterback T."/>
            <person name="Reidmuller S."/>
            <person name="Feldblyum T."/>
            <person name="Hsiao J."/>
            <person name="Zismann V."/>
            <person name="Iobst S."/>
            <person name="de Vazeille A.R."/>
            <person name="Buell C.R."/>
            <person name="Ying K."/>
            <person name="Li Y."/>
            <person name="Lu T."/>
            <person name="Huang Y."/>
            <person name="Zhao Q."/>
            <person name="Feng Q."/>
            <person name="Zhang L."/>
            <person name="Zhu J."/>
            <person name="Weng Q."/>
            <person name="Mu J."/>
            <person name="Lu Y."/>
            <person name="Fan D."/>
            <person name="Liu Y."/>
            <person name="Guan J."/>
            <person name="Zhang Y."/>
            <person name="Yu S."/>
            <person name="Liu X."/>
            <person name="Zhang Y."/>
            <person name="Hong G."/>
            <person name="Han B."/>
            <person name="Choisne N."/>
            <person name="Demange N."/>
            <person name="Orjeda G."/>
            <person name="Samain S."/>
            <person name="Cattolico L."/>
            <person name="Pelletier E."/>
            <person name="Couloux A."/>
            <person name="Segurens B."/>
            <person name="Wincker P."/>
            <person name="D'Hont A."/>
            <person name="Scarpelli C."/>
            <person name="Weissenbach J."/>
            <person name="Salanoubat M."/>
            <person name="Quetier F."/>
            <person name="Yu Y."/>
            <person name="Kim H.R."/>
            <person name="Rambo T."/>
            <person name="Currie J."/>
            <person name="Collura K."/>
            <person name="Luo M."/>
            <person name="Yang T."/>
            <person name="Ammiraju J.S.S."/>
            <person name="Engler F."/>
            <person name="Soderlund C."/>
            <person name="Wing R.A."/>
            <person name="Palmer L.E."/>
            <person name="de la Bastide M."/>
            <person name="Spiegel L."/>
            <person name="Nascimento L."/>
            <person name="Zutavern T."/>
            <person name="O'Shaughnessy A."/>
            <person name="Dike S."/>
            <person name="Dedhia N."/>
            <person name="Preston R."/>
            <person name="Balija V."/>
            <person name="McCombie W.R."/>
            <person name="Chow T."/>
            <person name="Chen H."/>
            <person name="Chung M."/>
            <person name="Chen C."/>
            <person name="Shaw J."/>
            <person name="Wu H."/>
            <person name="Hsiao K."/>
            <person name="Chao Y."/>
            <person name="Chu M."/>
            <person name="Cheng C."/>
            <person name="Hour A."/>
            <person name="Lee P."/>
            <person name="Lin S."/>
            <person name="Lin Y."/>
            <person name="Liou J."/>
            <person name="Liu S."/>
            <person name="Hsing Y."/>
            <person name="Raghuvanshi S."/>
            <person name="Mohanty A."/>
            <person name="Bharti A.K."/>
            <person name="Gaur A."/>
            <person name="Gupta V."/>
            <person name="Kumar D."/>
            <person name="Ravi V."/>
            <person name="Vij S."/>
            <person name="Kapur A."/>
            <person name="Khurana P."/>
            <person name="Khurana P."/>
            <person name="Khurana J.P."/>
            <person name="Tyagi A.K."/>
            <person name="Gaikwad K."/>
            <person name="Singh A."/>
            <person name="Dalal V."/>
            <person name="Srivastava S."/>
            <person name="Dixit A."/>
            <person name="Pal A.K."/>
            <person name="Ghazi I.A."/>
            <person name="Yadav M."/>
            <person name="Pandit A."/>
            <person name="Bhargava A."/>
            <person name="Sureshbabu K."/>
            <person name="Batra K."/>
            <person name="Sharma T.R."/>
            <person name="Mohapatra T."/>
            <person name="Singh N.K."/>
            <person name="Messing J."/>
            <person name="Nelson A.B."/>
            <person name="Fuks G."/>
            <person name="Kavchok S."/>
            <person name="Keizer G."/>
            <person name="Linton E."/>
            <person name="Llaca V."/>
            <person name="Song R."/>
            <person name="Tanyolac B."/>
            <person name="Young S."/>
            <person name="Ho-Il K."/>
            <person name="Hahn J.H."/>
            <person name="Sangsakoo G."/>
            <person name="Vanavichit A."/>
            <person name="de Mattos Luiz.A.T."/>
            <person name="Zimmer P.D."/>
            <person name="Malone G."/>
            <person name="Dellagostin O."/>
            <person name="de Oliveira A.C."/>
            <person name="Bevan M."/>
            <person name="Bancroft I."/>
            <person name="Minx P."/>
            <person name="Cordum H."/>
            <person name="Wilson R."/>
            <person name="Cheng Z."/>
            <person name="Jin W."/>
            <person name="Jiang J."/>
            <person name="Leong S.A."/>
            <person name="Iwama H."/>
            <person name="Gojobori T."/>
            <person name="Itoh T."/>
            <person name="Niimura Y."/>
            <person name="Fujii Y."/>
            <person name="Habara T."/>
            <person name="Sakai H."/>
            <person name="Sato Y."/>
            <person name="Wilson G."/>
            <person name="Kumar K."/>
            <person name="McCouch S."/>
            <person name="Juretic N."/>
            <person name="Hoen D."/>
            <person name="Wright S."/>
            <person name="Bruskiewich R."/>
            <person name="Bureau T."/>
            <person name="Miyao A."/>
            <person name="Hirochika H."/>
            <person name="Nishikawa T."/>
            <person name="Kadowaki K."/>
            <person name="Sugiura M."/>
            <person name="Burr B."/>
            <person name="Sasaki T."/>
        </authorList>
    </citation>
    <scope>NUCLEOTIDE SEQUENCE [LARGE SCALE GENOMIC DNA]</scope>
    <source>
        <strain evidence="3">cv. Nipponbare</strain>
    </source>
</reference>
<feature type="region of interest" description="Disordered" evidence="1">
    <location>
        <begin position="36"/>
        <end position="57"/>
    </location>
</feature>
<name>Q67W61_ORYSJ</name>
<evidence type="ECO:0000313" key="2">
    <source>
        <dbReference type="EMBL" id="BAD37608.1"/>
    </source>
</evidence>
<protein>
    <submittedName>
        <fullName evidence="2">Uncharacterized protein</fullName>
    </submittedName>
</protein>
<evidence type="ECO:0000256" key="1">
    <source>
        <dbReference type="SAM" id="MobiDB-lite"/>
    </source>
</evidence>
<dbReference type="EMBL" id="AP004008">
    <property type="protein sequence ID" value="BAD37608.1"/>
    <property type="molecule type" value="Genomic_DNA"/>
</dbReference>